<feature type="coiled-coil region" evidence="1">
    <location>
        <begin position="184"/>
        <end position="211"/>
    </location>
</feature>
<dbReference type="Proteomes" id="UP000284842">
    <property type="component" value="Unassembled WGS sequence"/>
</dbReference>
<proteinExistence type="predicted"/>
<accession>A0A409W111</accession>
<keyword evidence="1" id="KW-0175">Coiled coil</keyword>
<dbReference type="InParanoid" id="A0A409W111"/>
<reference evidence="2 3" key="1">
    <citation type="journal article" date="2018" name="Evol. Lett.">
        <title>Horizontal gene cluster transfer increased hallucinogenic mushroom diversity.</title>
        <authorList>
            <person name="Reynolds H.T."/>
            <person name="Vijayakumar V."/>
            <person name="Gluck-Thaler E."/>
            <person name="Korotkin H.B."/>
            <person name="Matheny P.B."/>
            <person name="Slot J.C."/>
        </authorList>
    </citation>
    <scope>NUCLEOTIDE SEQUENCE [LARGE SCALE GENOMIC DNA]</scope>
    <source>
        <strain evidence="2 3">2629</strain>
    </source>
</reference>
<dbReference type="Gene3D" id="1.20.1170.10">
    <property type="match status" value="1"/>
</dbReference>
<evidence type="ECO:0000256" key="1">
    <source>
        <dbReference type="SAM" id="Coils"/>
    </source>
</evidence>
<dbReference type="OrthoDB" id="3026155at2759"/>
<name>A0A409W111_9AGAR</name>
<sequence>MDITEHQTALAKIEDLFHHEKFISHLSAQLSDPSVRAQAANALVNDAHQLATWTLKAYTFFEKAAMSLSNLGQYQGSWPSQWQNHFSDYKSTVKDSLELHKLGIDYFEGFNNEVVNQLDWVENNFEEAKRLVKQYLEKPQTSRLKSESSTISQRFTDEGRLVNQFGNDFSDFVSRIRQENQQAQSRLEGDISRLNAEIARYNSAAEQIKRALTQIAGIPFWLTWVISEILQALGLTSADDARRALDMNYAEQARLNDQKRAVQREIDEKHQMDYDLGRANNALSNVKDDIAKIMADLNSFSTQWINNHHDIEAVFERMNYAQDSATKRSLISRLNLMGISIEALVSAMRDYVASVEASH</sequence>
<dbReference type="AlphaFoldDB" id="A0A409W111"/>
<keyword evidence="3" id="KW-1185">Reference proteome</keyword>
<protein>
    <submittedName>
        <fullName evidence="2">Uncharacterized protein</fullName>
    </submittedName>
</protein>
<dbReference type="EMBL" id="NHTK01005882">
    <property type="protein sequence ID" value="PPQ72185.1"/>
    <property type="molecule type" value="Genomic_DNA"/>
</dbReference>
<comment type="caution">
    <text evidence="2">The sequence shown here is derived from an EMBL/GenBank/DDBJ whole genome shotgun (WGS) entry which is preliminary data.</text>
</comment>
<organism evidence="2 3">
    <name type="scientific">Panaeolus cyanescens</name>
    <dbReference type="NCBI Taxonomy" id="181874"/>
    <lineage>
        <taxon>Eukaryota</taxon>
        <taxon>Fungi</taxon>
        <taxon>Dikarya</taxon>
        <taxon>Basidiomycota</taxon>
        <taxon>Agaricomycotina</taxon>
        <taxon>Agaricomycetes</taxon>
        <taxon>Agaricomycetidae</taxon>
        <taxon>Agaricales</taxon>
        <taxon>Agaricineae</taxon>
        <taxon>Galeropsidaceae</taxon>
        <taxon>Panaeolus</taxon>
    </lineage>
</organism>
<dbReference type="SUPFAM" id="SSF58100">
    <property type="entry name" value="Bacterial hemolysins"/>
    <property type="match status" value="1"/>
</dbReference>
<gene>
    <name evidence="2" type="ORF">CVT24_002397</name>
</gene>
<evidence type="ECO:0000313" key="2">
    <source>
        <dbReference type="EMBL" id="PPQ72185.1"/>
    </source>
</evidence>
<evidence type="ECO:0000313" key="3">
    <source>
        <dbReference type="Proteomes" id="UP000284842"/>
    </source>
</evidence>